<organism evidence="8 9">
    <name type="scientific">Corynebacterium glucuronolyticum ATCC 51866</name>
    <dbReference type="NCBI Taxonomy" id="548478"/>
    <lineage>
        <taxon>Bacteria</taxon>
        <taxon>Bacillati</taxon>
        <taxon>Actinomycetota</taxon>
        <taxon>Actinomycetes</taxon>
        <taxon>Mycobacteriales</taxon>
        <taxon>Corynebacteriaceae</taxon>
        <taxon>Corynebacterium</taxon>
    </lineage>
</organism>
<keyword evidence="2" id="KW-1003">Cell membrane</keyword>
<dbReference type="InterPro" id="IPR000731">
    <property type="entry name" value="SSD"/>
</dbReference>
<dbReference type="InterPro" id="IPR004869">
    <property type="entry name" value="MMPL_dom"/>
</dbReference>
<feature type="transmembrane region" description="Helical" evidence="6">
    <location>
        <begin position="584"/>
        <end position="603"/>
    </location>
</feature>
<dbReference type="Proteomes" id="UP000006237">
    <property type="component" value="Unassembled WGS sequence"/>
</dbReference>
<evidence type="ECO:0000256" key="1">
    <source>
        <dbReference type="ARBA" id="ARBA00004651"/>
    </source>
</evidence>
<feature type="transmembrane region" description="Helical" evidence="6">
    <location>
        <begin position="224"/>
        <end position="244"/>
    </location>
</feature>
<keyword evidence="3 6" id="KW-0812">Transmembrane</keyword>
<sequence>MFDGRLKGLAKFLFKVGRWSYRKKWWVIAAWTLILAAVLGSAGVFQKGFSNEFSIPGTPSYNAAMMLEDLWPGQPNPVAASSVNLVFQAPEGETLDEPQNMAAMDKTINYVKDNLTPISGTEMFANPITFDPLMKQRVVDGMVAAGLPEETAQEDAANLGRVSADKTIAYTSFNIDVPSTGDVTNEHRAVINEAIRLGEDAGIRVEANGPGFADPIKIKTTSEAIGVVVALLVLIVTFGSFIAAGIPILTALPGVGLGMGAILLATRFVSLNNTTPVLAMMIGLAVGIDYALFILARFRAEKRRMPWDEAAGMAVGTAGSSIVFAGTTVFVALIALTLVGIPFLSWMGISAAFTVLVAVLVALTLLPAIMGLFGSKVFGWQPAFLRRRQEHLQDPEARTVGRRWVETVHRAPGLILAGVVVILGLLTTPVLNLQLSLPVDAVANQETTQRQASDLMQEAFGPGIDAPFLVVVDAHDVDTSAPALQPFNVDGEVPREAAYMYVVQQLKTHPEVKHVQIAGMNEDGTGAQLLLSPRTGPADEATTRLLESVRSQQQGIEEATGLKMGVTGLTPIMQDITTQLEKAMPIYLLVVVGLAIALLLIVFRSIAVPVIAGLGFLLSVGAAFGVTILVWQEGLWGLVGTPGPLISFMPIFLIGICFGLAMDYQVFLVTRMREHFVKHRDDSHGAYTPTEASVVEGFTLGARVVTAAALIMIAVFIAAIDQPLPFVQVFGFALAFGVLFDAFFVRMALVPAAMFLLGRATWYMPAWLDNILPTIDIEGEELEKEYELSH</sequence>
<proteinExistence type="predicted"/>
<dbReference type="InterPro" id="IPR050545">
    <property type="entry name" value="Mycobact_MmpL"/>
</dbReference>
<dbReference type="Pfam" id="PF03176">
    <property type="entry name" value="MMPL"/>
    <property type="match status" value="2"/>
</dbReference>
<feature type="transmembrane region" description="Helical" evidence="6">
    <location>
        <begin position="651"/>
        <end position="670"/>
    </location>
</feature>
<feature type="transmembrane region" description="Helical" evidence="6">
    <location>
        <begin position="277"/>
        <end position="298"/>
    </location>
</feature>
<evidence type="ECO:0000259" key="7">
    <source>
        <dbReference type="PROSITE" id="PS50156"/>
    </source>
</evidence>
<dbReference type="PANTHER" id="PTHR33406:SF13">
    <property type="entry name" value="MEMBRANE PROTEIN YDFJ"/>
    <property type="match status" value="1"/>
</dbReference>
<reference evidence="8 9" key="1">
    <citation type="submission" date="2009-01" db="EMBL/GenBank/DDBJ databases">
        <authorList>
            <person name="Qin X."/>
            <person name="Bachman B."/>
            <person name="Battles P."/>
            <person name="Bell A."/>
            <person name="Bess C."/>
            <person name="Bickham C."/>
            <person name="Chaboub L."/>
            <person name="Chen D."/>
            <person name="Coyle M."/>
            <person name="Deiros D.R."/>
            <person name="Dinh H."/>
            <person name="Forbes L."/>
            <person name="Fowler G."/>
            <person name="Francisco L."/>
            <person name="Fu Q."/>
            <person name="Gubbala S."/>
            <person name="Hale W."/>
            <person name="Han Y."/>
            <person name="Hemphill L."/>
            <person name="Highlander S.K."/>
            <person name="Hirani K."/>
            <person name="Hogues M."/>
            <person name="Jackson L."/>
            <person name="Jakkamsetti A."/>
            <person name="Javaid M."/>
            <person name="Jiang H."/>
            <person name="Korchina V."/>
            <person name="Kovar C."/>
            <person name="Lara F."/>
            <person name="Lee S."/>
            <person name="Mata R."/>
            <person name="Mathew T."/>
            <person name="Moen C."/>
            <person name="Morales K."/>
            <person name="Munidasa M."/>
            <person name="Nazareth L."/>
            <person name="Ngo R."/>
            <person name="Nguyen L."/>
            <person name="Okwuonu G."/>
            <person name="Ongeri F."/>
            <person name="Patil S."/>
            <person name="Petrosino J."/>
            <person name="Pham C."/>
            <person name="Pham P."/>
            <person name="Pu L.-L."/>
            <person name="Puazo M."/>
            <person name="Raj R."/>
            <person name="Reid J."/>
            <person name="Rouhana J."/>
            <person name="Saada N."/>
            <person name="Shang Y."/>
            <person name="Simmons D."/>
            <person name="Thornton R."/>
            <person name="Warren J."/>
            <person name="Weissenberger G."/>
            <person name="Zhang J."/>
            <person name="Zhang L."/>
            <person name="Zhou C."/>
            <person name="Zhu D."/>
            <person name="Muzny D."/>
            <person name="Worley K."/>
            <person name="Gibbs R."/>
        </authorList>
    </citation>
    <scope>NUCLEOTIDE SEQUENCE [LARGE SCALE GENOMIC DNA]</scope>
    <source>
        <strain evidence="8 9">ATCC 51866</strain>
    </source>
</reference>
<evidence type="ECO:0000256" key="4">
    <source>
        <dbReference type="ARBA" id="ARBA00022989"/>
    </source>
</evidence>
<dbReference type="Gene3D" id="1.20.1640.10">
    <property type="entry name" value="Multidrug efflux transporter AcrB transmembrane domain"/>
    <property type="match status" value="2"/>
</dbReference>
<dbReference type="SUPFAM" id="SSF82866">
    <property type="entry name" value="Multidrug efflux transporter AcrB transmembrane domain"/>
    <property type="match status" value="2"/>
</dbReference>
<feature type="transmembrane region" description="Helical" evidence="6">
    <location>
        <begin position="411"/>
        <end position="431"/>
    </location>
</feature>
<comment type="caution">
    <text evidence="8">The sequence shown here is derived from an EMBL/GenBank/DDBJ whole genome shotgun (WGS) entry which is preliminary data.</text>
</comment>
<feature type="domain" description="SSD" evidence="7">
    <location>
        <begin position="226"/>
        <end position="372"/>
    </location>
</feature>
<feature type="transmembrane region" description="Helical" evidence="6">
    <location>
        <begin position="343"/>
        <end position="366"/>
    </location>
</feature>
<keyword evidence="9" id="KW-1185">Reference proteome</keyword>
<feature type="transmembrane region" description="Helical" evidence="6">
    <location>
        <begin position="700"/>
        <end position="720"/>
    </location>
</feature>
<feature type="transmembrane region" description="Helical" evidence="6">
    <location>
        <begin position="610"/>
        <end position="631"/>
    </location>
</feature>
<protein>
    <submittedName>
        <fullName evidence="8">MMPL family protein</fullName>
    </submittedName>
</protein>
<comment type="subcellular location">
    <subcellularLocation>
        <location evidence="1">Cell membrane</location>
        <topology evidence="1">Multi-pass membrane protein</topology>
    </subcellularLocation>
</comment>
<evidence type="ECO:0000313" key="9">
    <source>
        <dbReference type="Proteomes" id="UP000006237"/>
    </source>
</evidence>
<feature type="transmembrane region" description="Helical" evidence="6">
    <location>
        <begin position="310"/>
        <end position="337"/>
    </location>
</feature>
<evidence type="ECO:0000256" key="5">
    <source>
        <dbReference type="ARBA" id="ARBA00023136"/>
    </source>
</evidence>
<evidence type="ECO:0000256" key="2">
    <source>
        <dbReference type="ARBA" id="ARBA00022475"/>
    </source>
</evidence>
<evidence type="ECO:0000256" key="3">
    <source>
        <dbReference type="ARBA" id="ARBA00022692"/>
    </source>
</evidence>
<evidence type="ECO:0000313" key="8">
    <source>
        <dbReference type="EMBL" id="EEI64084.1"/>
    </source>
</evidence>
<feature type="transmembrane region" description="Helical" evidence="6">
    <location>
        <begin position="726"/>
        <end position="749"/>
    </location>
</feature>
<evidence type="ECO:0000256" key="6">
    <source>
        <dbReference type="SAM" id="Phobius"/>
    </source>
</evidence>
<name>A0ABP2DWG2_9CORY</name>
<dbReference type="EMBL" id="ACHF01000014">
    <property type="protein sequence ID" value="EEI64084.1"/>
    <property type="molecule type" value="Genomic_DNA"/>
</dbReference>
<dbReference type="PROSITE" id="PS50156">
    <property type="entry name" value="SSD"/>
    <property type="match status" value="1"/>
</dbReference>
<keyword evidence="5 6" id="KW-0472">Membrane</keyword>
<accession>A0ABP2DWG2</accession>
<gene>
    <name evidence="8" type="ORF">HMPREF0293_0415</name>
</gene>
<dbReference type="PANTHER" id="PTHR33406">
    <property type="entry name" value="MEMBRANE PROTEIN MJ1562-RELATED"/>
    <property type="match status" value="1"/>
</dbReference>
<keyword evidence="4 6" id="KW-1133">Transmembrane helix</keyword>